<sequence>MIESSDNWGMIGHEWAVEFLRRSIAGKRLAHAYLIGGPEGVGKALLALRLAQALNCERSALDPCLRCRACQRIERGNHPDVRIAGMATQAAGAKSDDAARQKELKIDTVREWQRDMMLKPYEGRRRVFILHDAEKLNESASNAMLKTLEEPPPYATIVLVAHTVGSLLPTIVSRCQLLRLRPLPRAQVAAALREKRNLAAGDAELLAAWSGGRIGWALRMVDTPDELAARRDQLAELLALADQPLATRLRWAEEQAKAYRAGDQTAVFETLDLWQSWWRDVLLTAAGCPQAVVHIDRRDELVAAAAQHTVPDLHAFVSGIALAAQRLRDNVNPQLALEGVALAIPERRTPQSRK</sequence>
<dbReference type="PANTHER" id="PTHR11669">
    <property type="entry name" value="REPLICATION FACTOR C / DNA POLYMERASE III GAMMA-TAU SUBUNIT"/>
    <property type="match status" value="1"/>
</dbReference>
<evidence type="ECO:0000313" key="1">
    <source>
        <dbReference type="EMBL" id="ABU60302.1"/>
    </source>
</evidence>
<dbReference type="OrthoDB" id="9810148at2"/>
<dbReference type="Gene3D" id="3.40.50.300">
    <property type="entry name" value="P-loop containing nucleotide triphosphate hydrolases"/>
    <property type="match status" value="1"/>
</dbReference>
<dbReference type="PANTHER" id="PTHR11669:SF8">
    <property type="entry name" value="DNA POLYMERASE III SUBUNIT DELTA"/>
    <property type="match status" value="1"/>
</dbReference>
<dbReference type="EC" id="2.7.7.7" evidence="1"/>
<dbReference type="InterPro" id="IPR004622">
    <property type="entry name" value="DNA_pol_HolB"/>
</dbReference>
<dbReference type="eggNOG" id="COG2812">
    <property type="taxonomic scope" value="Bacteria"/>
</dbReference>
<dbReference type="InterPro" id="IPR027417">
    <property type="entry name" value="P-loop_NTPase"/>
</dbReference>
<dbReference type="SUPFAM" id="SSF52540">
    <property type="entry name" value="P-loop containing nucleoside triphosphate hydrolases"/>
    <property type="match status" value="1"/>
</dbReference>
<dbReference type="InterPro" id="IPR050238">
    <property type="entry name" value="DNA_Rep/Repair_Clamp_Loader"/>
</dbReference>
<dbReference type="NCBIfam" id="TIGR00678">
    <property type="entry name" value="holB"/>
    <property type="match status" value="1"/>
</dbReference>
<dbReference type="EMBL" id="CP000804">
    <property type="protein sequence ID" value="ABU60302.1"/>
    <property type="molecule type" value="Genomic_DNA"/>
</dbReference>
<gene>
    <name evidence="1" type="ordered locus">Rcas_4275</name>
</gene>
<dbReference type="GO" id="GO:0008408">
    <property type="term" value="F:3'-5' exonuclease activity"/>
    <property type="evidence" value="ECO:0007669"/>
    <property type="project" value="InterPro"/>
</dbReference>
<dbReference type="GO" id="GO:0006261">
    <property type="term" value="P:DNA-templated DNA replication"/>
    <property type="evidence" value="ECO:0007669"/>
    <property type="project" value="TreeGrafter"/>
</dbReference>
<protein>
    <submittedName>
        <fullName evidence="1">DNA polymerase III, delta prime subunit</fullName>
        <ecNumber evidence="1">2.7.7.7</ecNumber>
    </submittedName>
</protein>
<reference evidence="1 2" key="1">
    <citation type="submission" date="2007-08" db="EMBL/GenBank/DDBJ databases">
        <title>Complete sequence of Roseiflexus castenholzii DSM 13941.</title>
        <authorList>
            <consortium name="US DOE Joint Genome Institute"/>
            <person name="Copeland A."/>
            <person name="Lucas S."/>
            <person name="Lapidus A."/>
            <person name="Barry K."/>
            <person name="Glavina del Rio T."/>
            <person name="Dalin E."/>
            <person name="Tice H."/>
            <person name="Pitluck S."/>
            <person name="Thompson L.S."/>
            <person name="Brettin T."/>
            <person name="Bruce D."/>
            <person name="Detter J.C."/>
            <person name="Han C."/>
            <person name="Tapia R."/>
            <person name="Schmutz J."/>
            <person name="Larimer F."/>
            <person name="Land M."/>
            <person name="Hauser L."/>
            <person name="Kyrpides N."/>
            <person name="Mikhailova N."/>
            <person name="Bryant D.A."/>
            <person name="Hanada S."/>
            <person name="Tsukatani Y."/>
            <person name="Richardson P."/>
        </authorList>
    </citation>
    <scope>NUCLEOTIDE SEQUENCE [LARGE SCALE GENOMIC DNA]</scope>
    <source>
        <strain evidence="2">DSM 13941 / HLO8</strain>
    </source>
</reference>
<dbReference type="AlphaFoldDB" id="A7NRV6"/>
<name>A7NRV6_ROSCS</name>
<dbReference type="RefSeq" id="WP_012122723.1">
    <property type="nucleotide sequence ID" value="NC_009767.1"/>
</dbReference>
<dbReference type="Pfam" id="PF13177">
    <property type="entry name" value="DNA_pol3_delta2"/>
    <property type="match status" value="1"/>
</dbReference>
<dbReference type="KEGG" id="rca:Rcas_4275"/>
<dbReference type="GO" id="GO:0003887">
    <property type="term" value="F:DNA-directed DNA polymerase activity"/>
    <property type="evidence" value="ECO:0007669"/>
    <property type="project" value="UniProtKB-EC"/>
</dbReference>
<dbReference type="Proteomes" id="UP000000263">
    <property type="component" value="Chromosome"/>
</dbReference>
<keyword evidence="1" id="KW-0548">Nucleotidyltransferase</keyword>
<organism evidence="1 2">
    <name type="scientific">Roseiflexus castenholzii (strain DSM 13941 / HLO8)</name>
    <dbReference type="NCBI Taxonomy" id="383372"/>
    <lineage>
        <taxon>Bacteria</taxon>
        <taxon>Bacillati</taxon>
        <taxon>Chloroflexota</taxon>
        <taxon>Chloroflexia</taxon>
        <taxon>Chloroflexales</taxon>
        <taxon>Roseiflexineae</taxon>
        <taxon>Roseiflexaceae</taxon>
        <taxon>Roseiflexus</taxon>
    </lineage>
</organism>
<evidence type="ECO:0000313" key="2">
    <source>
        <dbReference type="Proteomes" id="UP000000263"/>
    </source>
</evidence>
<keyword evidence="2" id="KW-1185">Reference proteome</keyword>
<dbReference type="HOGENOM" id="CLU_006229_4_0_0"/>
<proteinExistence type="predicted"/>
<dbReference type="FunFam" id="3.40.50.300:FF:001255">
    <property type="entry name" value="DNA polymerase III subunit delta"/>
    <property type="match status" value="1"/>
</dbReference>
<keyword evidence="1" id="KW-0808">Transferase</keyword>
<dbReference type="STRING" id="383372.Rcas_4275"/>
<accession>A7NRV6</accession>